<dbReference type="SMART" id="SM00228">
    <property type="entry name" value="PDZ"/>
    <property type="match status" value="1"/>
</dbReference>
<dbReference type="Pfam" id="PF17804">
    <property type="entry name" value="TSP_NTD"/>
    <property type="match status" value="1"/>
</dbReference>
<evidence type="ECO:0000256" key="5">
    <source>
        <dbReference type="RuleBase" id="RU004404"/>
    </source>
</evidence>
<dbReference type="EMBL" id="JAYGII010000001">
    <property type="protein sequence ID" value="MEA5444336.1"/>
    <property type="molecule type" value="Genomic_DNA"/>
</dbReference>
<dbReference type="InterPro" id="IPR029045">
    <property type="entry name" value="ClpP/crotonase-like_dom_sf"/>
</dbReference>
<evidence type="ECO:0000256" key="2">
    <source>
        <dbReference type="ARBA" id="ARBA00022670"/>
    </source>
</evidence>
<evidence type="ECO:0000259" key="8">
    <source>
        <dbReference type="PROSITE" id="PS50106"/>
    </source>
</evidence>
<feature type="chain" id="PRO_5042824930" evidence="7">
    <location>
        <begin position="25"/>
        <end position="722"/>
    </location>
</feature>
<comment type="similarity">
    <text evidence="1 5">Belongs to the peptidase S41A family.</text>
</comment>
<evidence type="ECO:0000256" key="7">
    <source>
        <dbReference type="SAM" id="SignalP"/>
    </source>
</evidence>
<dbReference type="Gene3D" id="3.90.226.10">
    <property type="entry name" value="2-enoyl-CoA Hydratase, Chain A, domain 1"/>
    <property type="match status" value="1"/>
</dbReference>
<keyword evidence="3 5" id="KW-0378">Hydrolase</keyword>
<keyword evidence="7" id="KW-0732">Signal</keyword>
<dbReference type="PROSITE" id="PS50106">
    <property type="entry name" value="PDZ"/>
    <property type="match status" value="1"/>
</dbReference>
<dbReference type="GO" id="GO:0004252">
    <property type="term" value="F:serine-type endopeptidase activity"/>
    <property type="evidence" value="ECO:0007669"/>
    <property type="project" value="UniProtKB-EC"/>
</dbReference>
<dbReference type="PANTHER" id="PTHR32060:SF22">
    <property type="entry name" value="CARBOXYL-TERMINAL-PROCESSING PEPTIDASE 3, CHLOROPLASTIC"/>
    <property type="match status" value="1"/>
</dbReference>
<keyword evidence="2 5" id="KW-0645">Protease</keyword>
<dbReference type="FunFam" id="3.90.226.10:FF:000090">
    <property type="entry name" value="Tail-specific protease"/>
    <property type="match status" value="1"/>
</dbReference>
<dbReference type="Pfam" id="PF00595">
    <property type="entry name" value="PDZ"/>
    <property type="match status" value="1"/>
</dbReference>
<dbReference type="Pfam" id="PF11818">
    <property type="entry name" value="DUF3340"/>
    <property type="match status" value="1"/>
</dbReference>
<dbReference type="InterPro" id="IPR005151">
    <property type="entry name" value="Tail-specific_protease"/>
</dbReference>
<evidence type="ECO:0000256" key="6">
    <source>
        <dbReference type="SAM" id="Coils"/>
    </source>
</evidence>
<sequence length="722" mass="81500">MRQLLQAFLTALILSGLLTSPVLAEENGDKDMDVCHVGHTDESTPRPLKPSDQQLFLDRLITGLLERHHFAAREFTAEMASEVFDNYLDRIDPGRFYLLADDVEEFQARHAELVREGGDNGSGDRVKLAFELFERLRDRLEERLEYTLAFLEQKPDFDADETMLVDRSDADWAESSEALDEVWRKRLKNDALGLVLAERDWEDINDTLTRRYQNLRRTVSQSSQNDIFETFMNAHAHALDPHTAYFSPREAEEFEMRMSLSLEGIGAALQSRDEYVTITEILSGGPADQDGTLRPQDRITGVAAREYCDMQDIVGWRTDDAVQLIRGPEGTKVRLRYLPADAVPGDPEKTIELVRSEVQLDQQAARKDIREIGEGDDSYRVGVIHIPTFYMDFQARREGREDYRSTTRDVRRLLAELKESEVDAVLVDLRNNGGGSLMEATELAGLFLDGGPVVQLMDTRGELEIAETAPGSVEWDGPLGVMVNRFSASASEIFSGAIQDYGRGVVIGSPTYGKGSVQNLLDLERWFSDEEDVGQLKFTIGMFYRISGGSMQHRGVIPDVELPSAVSLEDYGESTKDNALGWDEIDPASYDGEWLPQSLVAQLSELHEERSARDIDFSALVDDIRVYREAQERKHVSLNIEERRKEQEQARERRLAQENVRRAARGEAALQDLDEVEEGSGDPDILLTESTRIVADLARLLGDYEDHEGRFAARLLAIKTDE</sequence>
<keyword evidence="10" id="KW-1185">Reference proteome</keyword>
<keyword evidence="4 5" id="KW-0720">Serine protease</keyword>
<evidence type="ECO:0000313" key="9">
    <source>
        <dbReference type="EMBL" id="MEA5444336.1"/>
    </source>
</evidence>
<evidence type="ECO:0000256" key="1">
    <source>
        <dbReference type="ARBA" id="ARBA00009179"/>
    </source>
</evidence>
<keyword evidence="6" id="KW-0175">Coiled coil</keyword>
<dbReference type="Pfam" id="PF03572">
    <property type="entry name" value="Peptidase_S41"/>
    <property type="match status" value="1"/>
</dbReference>
<dbReference type="InterPro" id="IPR036034">
    <property type="entry name" value="PDZ_sf"/>
</dbReference>
<organism evidence="9 10">
    <name type="scientific">Natronospira elongata</name>
    <dbReference type="NCBI Taxonomy" id="3110268"/>
    <lineage>
        <taxon>Bacteria</taxon>
        <taxon>Pseudomonadati</taxon>
        <taxon>Pseudomonadota</taxon>
        <taxon>Gammaproteobacteria</taxon>
        <taxon>Natronospirales</taxon>
        <taxon>Natronospiraceae</taxon>
        <taxon>Natronospira</taxon>
    </lineage>
</organism>
<evidence type="ECO:0000256" key="4">
    <source>
        <dbReference type="ARBA" id="ARBA00022825"/>
    </source>
</evidence>
<dbReference type="InterPro" id="IPR040573">
    <property type="entry name" value="TSP_N"/>
</dbReference>
<gene>
    <name evidence="9" type="ORF">VCB98_00705</name>
</gene>
<name>A0AAP6JD49_9GAMM</name>
<dbReference type="Gene3D" id="2.30.42.10">
    <property type="match status" value="1"/>
</dbReference>
<dbReference type="NCBIfam" id="TIGR00225">
    <property type="entry name" value="prc"/>
    <property type="match status" value="1"/>
</dbReference>
<dbReference type="SUPFAM" id="SSF52096">
    <property type="entry name" value="ClpP/crotonase"/>
    <property type="match status" value="1"/>
</dbReference>
<dbReference type="SMART" id="SM00245">
    <property type="entry name" value="TSPc"/>
    <property type="match status" value="1"/>
</dbReference>
<dbReference type="AlphaFoldDB" id="A0AAP6JD49"/>
<dbReference type="SUPFAM" id="SSF50156">
    <property type="entry name" value="PDZ domain-like"/>
    <property type="match status" value="1"/>
</dbReference>
<dbReference type="PANTHER" id="PTHR32060">
    <property type="entry name" value="TAIL-SPECIFIC PROTEASE"/>
    <property type="match status" value="1"/>
</dbReference>
<dbReference type="CDD" id="cd07560">
    <property type="entry name" value="Peptidase_S41_CPP"/>
    <property type="match status" value="1"/>
</dbReference>
<dbReference type="GO" id="GO:0006508">
    <property type="term" value="P:proteolysis"/>
    <property type="evidence" value="ECO:0007669"/>
    <property type="project" value="UniProtKB-KW"/>
</dbReference>
<dbReference type="InterPro" id="IPR004447">
    <property type="entry name" value="Peptidase_S41A"/>
</dbReference>
<accession>A0AAP6JD49</accession>
<dbReference type="GO" id="GO:0030288">
    <property type="term" value="C:outer membrane-bounded periplasmic space"/>
    <property type="evidence" value="ECO:0007669"/>
    <property type="project" value="TreeGrafter"/>
</dbReference>
<feature type="coiled-coil region" evidence="6">
    <location>
        <begin position="628"/>
        <end position="658"/>
    </location>
</feature>
<evidence type="ECO:0000256" key="3">
    <source>
        <dbReference type="ARBA" id="ARBA00022801"/>
    </source>
</evidence>
<dbReference type="Proteomes" id="UP001302316">
    <property type="component" value="Unassembled WGS sequence"/>
</dbReference>
<dbReference type="CDD" id="cd06782">
    <property type="entry name" value="cpPDZ_CPP-like"/>
    <property type="match status" value="1"/>
</dbReference>
<dbReference type="GO" id="GO:0007165">
    <property type="term" value="P:signal transduction"/>
    <property type="evidence" value="ECO:0007669"/>
    <property type="project" value="TreeGrafter"/>
</dbReference>
<reference evidence="9 10" key="1">
    <citation type="submission" date="2023-12" db="EMBL/GenBank/DDBJ databases">
        <title>Whole-genome sequencing of halo(alkali)philic microorganisms from hypersaline lakes.</title>
        <authorList>
            <person name="Sorokin D.Y."/>
            <person name="Merkel A.Y."/>
            <person name="Messina E."/>
            <person name="Yakimov M."/>
        </authorList>
    </citation>
    <scope>NUCLEOTIDE SEQUENCE [LARGE SCALE GENOMIC DNA]</scope>
    <source>
        <strain evidence="9 10">AB-CW1</strain>
    </source>
</reference>
<dbReference type="RefSeq" id="WP_346049424.1">
    <property type="nucleotide sequence ID" value="NZ_JAYGII010000001.1"/>
</dbReference>
<protein>
    <submittedName>
        <fullName evidence="9">Carboxy terminal-processing peptidase</fullName>
        <ecNumber evidence="9">3.4.21.102</ecNumber>
    </submittedName>
</protein>
<dbReference type="InterPro" id="IPR001478">
    <property type="entry name" value="PDZ"/>
</dbReference>
<dbReference type="EC" id="3.4.21.102" evidence="9"/>
<proteinExistence type="inferred from homology"/>
<feature type="domain" description="PDZ" evidence="8">
    <location>
        <begin position="255"/>
        <end position="326"/>
    </location>
</feature>
<comment type="caution">
    <text evidence="9">The sequence shown here is derived from an EMBL/GenBank/DDBJ whole genome shotgun (WGS) entry which is preliminary data.</text>
</comment>
<evidence type="ECO:0000313" key="10">
    <source>
        <dbReference type="Proteomes" id="UP001302316"/>
    </source>
</evidence>
<dbReference type="InterPro" id="IPR020992">
    <property type="entry name" value="Tail_Prtase_C"/>
</dbReference>
<feature type="signal peptide" evidence="7">
    <location>
        <begin position="1"/>
        <end position="24"/>
    </location>
</feature>